<dbReference type="EMBL" id="LCIB01000020">
    <property type="protein sequence ID" value="KKT46637.1"/>
    <property type="molecule type" value="Genomic_DNA"/>
</dbReference>
<evidence type="ECO:0008006" key="4">
    <source>
        <dbReference type="Google" id="ProtNLM"/>
    </source>
</evidence>
<protein>
    <recommendedName>
        <fullName evidence="4">Glycosyltransferase RgtA/B/C/D-like domain-containing protein</fullName>
    </recommendedName>
</protein>
<name>A0A0G1JRW0_9BACT</name>
<accession>A0A0G1JRW0</accession>
<sequence>MAKIKPKTKRLLIIAIVATIFWVLIWSKVLVSEAGGWYSSCSNCWGDWSAHLTYISSFAYGHNFPLELPVFSGHKFTYPFVIDLLSAGLVKLGLDLPNSLVIPGLILSVILTYLIYRLAKELAGSGRAGIFAVLLFLFNGGWGADSRWLNFITSQLIPQRGILLGLSLSIIIYFLLWKKKPAPAGIIAGLLPLVHAHSYLVTLMIGGLSGWKFLLPALTLGLPQIGYVYGWAVGKNFLAVDTFWLKQWLNLWPILAFLVLGLINSPKKLRRFSLPFWLVFLAANFFRFQPYDWDNTKLLIHWYLIASIGAALILVRLKLIGLLILPLLIFPGVREVAKLTQDSNQYQFFNNQQLAVADSVRRLIPPQAVVLTASNHNHWLPALTGRQIVMGYPGWLWTYGIDYLPRQADVVKMYQGNAELLDEYLVNYVVIGPDEKNMWPDLNEAYFEANFPLIYNESGYQIFSISTPGVD</sequence>
<evidence type="ECO:0000313" key="3">
    <source>
        <dbReference type="Proteomes" id="UP000034063"/>
    </source>
</evidence>
<dbReference type="Proteomes" id="UP000034063">
    <property type="component" value="Unassembled WGS sequence"/>
</dbReference>
<comment type="caution">
    <text evidence="2">The sequence shown here is derived from an EMBL/GenBank/DDBJ whole genome shotgun (WGS) entry which is preliminary data.</text>
</comment>
<feature type="transmembrane region" description="Helical" evidence="1">
    <location>
        <begin position="300"/>
        <end position="330"/>
    </location>
</feature>
<organism evidence="2 3">
    <name type="scientific">Candidatus Gottesmanbacteria bacterium GW2011_GWA2_44_17</name>
    <dbReference type="NCBI Taxonomy" id="1618444"/>
    <lineage>
        <taxon>Bacteria</taxon>
        <taxon>Candidatus Gottesmaniibacteriota</taxon>
    </lineage>
</organism>
<feature type="transmembrane region" description="Helical" evidence="1">
    <location>
        <begin position="12"/>
        <end position="31"/>
    </location>
</feature>
<keyword evidence="1" id="KW-0812">Transmembrane</keyword>
<keyword evidence="1" id="KW-0472">Membrane</keyword>
<feature type="transmembrane region" description="Helical" evidence="1">
    <location>
        <begin position="125"/>
        <end position="144"/>
    </location>
</feature>
<feature type="transmembrane region" description="Helical" evidence="1">
    <location>
        <begin position="272"/>
        <end position="288"/>
    </location>
</feature>
<reference evidence="2 3" key="1">
    <citation type="journal article" date="2015" name="Nature">
        <title>rRNA introns, odd ribosomes, and small enigmatic genomes across a large radiation of phyla.</title>
        <authorList>
            <person name="Brown C.T."/>
            <person name="Hug L.A."/>
            <person name="Thomas B.C."/>
            <person name="Sharon I."/>
            <person name="Castelle C.J."/>
            <person name="Singh A."/>
            <person name="Wilkins M.J."/>
            <person name="Williams K.H."/>
            <person name="Banfield J.F."/>
        </authorList>
    </citation>
    <scope>NUCLEOTIDE SEQUENCE [LARGE SCALE GENOMIC DNA]</scope>
</reference>
<feature type="transmembrane region" description="Helical" evidence="1">
    <location>
        <begin position="156"/>
        <end position="176"/>
    </location>
</feature>
<proteinExistence type="predicted"/>
<evidence type="ECO:0000256" key="1">
    <source>
        <dbReference type="SAM" id="Phobius"/>
    </source>
</evidence>
<dbReference type="AlphaFoldDB" id="A0A0G1JRW0"/>
<feature type="transmembrane region" description="Helical" evidence="1">
    <location>
        <begin position="182"/>
        <end position="201"/>
    </location>
</feature>
<feature type="transmembrane region" description="Helical" evidence="1">
    <location>
        <begin position="244"/>
        <end position="263"/>
    </location>
</feature>
<keyword evidence="1" id="KW-1133">Transmembrane helix</keyword>
<evidence type="ECO:0000313" key="2">
    <source>
        <dbReference type="EMBL" id="KKT46637.1"/>
    </source>
</evidence>
<feature type="transmembrane region" description="Helical" evidence="1">
    <location>
        <begin position="101"/>
        <end position="119"/>
    </location>
</feature>
<gene>
    <name evidence="2" type="ORF">UW37_C0020G0014</name>
</gene>